<reference evidence="1 2" key="1">
    <citation type="journal article" date="2016" name="Nat. Commun.">
        <title>Extremotolerant tardigrade genome and improved radiotolerance of human cultured cells by tardigrade-unique protein.</title>
        <authorList>
            <person name="Hashimoto T."/>
            <person name="Horikawa D.D."/>
            <person name="Saito Y."/>
            <person name="Kuwahara H."/>
            <person name="Kozuka-Hata H."/>
            <person name="Shin-I T."/>
            <person name="Minakuchi Y."/>
            <person name="Ohishi K."/>
            <person name="Motoyama A."/>
            <person name="Aizu T."/>
            <person name="Enomoto A."/>
            <person name="Kondo K."/>
            <person name="Tanaka S."/>
            <person name="Hara Y."/>
            <person name="Koshikawa S."/>
            <person name="Sagara H."/>
            <person name="Miura T."/>
            <person name="Yokobori S."/>
            <person name="Miyagawa K."/>
            <person name="Suzuki Y."/>
            <person name="Kubo T."/>
            <person name="Oyama M."/>
            <person name="Kohara Y."/>
            <person name="Fujiyama A."/>
            <person name="Arakawa K."/>
            <person name="Katayama T."/>
            <person name="Toyoda A."/>
            <person name="Kunieda T."/>
        </authorList>
    </citation>
    <scope>NUCLEOTIDE SEQUENCE [LARGE SCALE GENOMIC DNA]</scope>
    <source>
        <strain evidence="1 2">YOKOZUNA-1</strain>
    </source>
</reference>
<protein>
    <submittedName>
        <fullName evidence="1">Uncharacterized protein</fullName>
    </submittedName>
</protein>
<comment type="caution">
    <text evidence="1">The sequence shown here is derived from an EMBL/GenBank/DDBJ whole genome shotgun (WGS) entry which is preliminary data.</text>
</comment>
<accession>A0A1D1W3I6</accession>
<dbReference type="AlphaFoldDB" id="A0A1D1W3I6"/>
<name>A0A1D1W3I6_RAMVA</name>
<organism evidence="1 2">
    <name type="scientific">Ramazzottius varieornatus</name>
    <name type="common">Water bear</name>
    <name type="synonym">Tardigrade</name>
    <dbReference type="NCBI Taxonomy" id="947166"/>
    <lineage>
        <taxon>Eukaryota</taxon>
        <taxon>Metazoa</taxon>
        <taxon>Ecdysozoa</taxon>
        <taxon>Tardigrada</taxon>
        <taxon>Eutardigrada</taxon>
        <taxon>Parachela</taxon>
        <taxon>Hypsibioidea</taxon>
        <taxon>Ramazzottiidae</taxon>
        <taxon>Ramazzottius</taxon>
    </lineage>
</organism>
<proteinExistence type="predicted"/>
<evidence type="ECO:0000313" key="2">
    <source>
        <dbReference type="Proteomes" id="UP000186922"/>
    </source>
</evidence>
<dbReference type="EMBL" id="BDGG01000015">
    <property type="protein sequence ID" value="GAV07313.1"/>
    <property type="molecule type" value="Genomic_DNA"/>
</dbReference>
<dbReference type="Proteomes" id="UP000186922">
    <property type="component" value="Unassembled WGS sequence"/>
</dbReference>
<gene>
    <name evidence="1" type="primary">RvY_17163</name>
    <name evidence="1" type="synonym">RvY_17163.2</name>
    <name evidence="1" type="ORF">RvY_17163-2</name>
</gene>
<evidence type="ECO:0000313" key="1">
    <source>
        <dbReference type="EMBL" id="GAV07313.1"/>
    </source>
</evidence>
<keyword evidence="2" id="KW-1185">Reference proteome</keyword>
<sequence>MSSPLQRKPNSICVPSNFTFHNPLPCTPHFHFHHCEQHSKARRQQSSPILPHYGSASQDRGHVHHLPVVKTQHDTLVRKVSNNLEDGRRRRRAKERRLRFSSDLAPPTTIQTLRKDSLRAFSAASSVPTSYSLILSIVVGASGRRRCSSFRCHTTSLKFFWREKLTSFFWTAPKPSIGYRMTSSSTAFASMAWMAASWRFSPTT</sequence>